<protein>
    <submittedName>
        <fullName evidence="9">Anti-sigma factor domain-containing protein</fullName>
    </submittedName>
</protein>
<dbReference type="RefSeq" id="WP_301166600.1">
    <property type="nucleotide sequence ID" value="NZ_JAUHTR010000007.1"/>
</dbReference>
<dbReference type="PROSITE" id="PS51849">
    <property type="entry name" value="RSGI_N"/>
    <property type="match status" value="1"/>
</dbReference>
<evidence type="ECO:0000259" key="8">
    <source>
        <dbReference type="PROSITE" id="PS51849"/>
    </source>
</evidence>
<feature type="compositionally biased region" description="Basic and acidic residues" evidence="6">
    <location>
        <begin position="398"/>
        <end position="415"/>
    </location>
</feature>
<feature type="transmembrane region" description="Helical" evidence="7">
    <location>
        <begin position="53"/>
        <end position="74"/>
    </location>
</feature>
<evidence type="ECO:0000256" key="6">
    <source>
        <dbReference type="SAM" id="MobiDB-lite"/>
    </source>
</evidence>
<evidence type="ECO:0000256" key="2">
    <source>
        <dbReference type="ARBA" id="ARBA00022475"/>
    </source>
</evidence>
<accession>A0ABT8HXR0</accession>
<dbReference type="Proteomes" id="UP001172721">
    <property type="component" value="Unassembled WGS sequence"/>
</dbReference>
<keyword evidence="2" id="KW-1003">Cell membrane</keyword>
<reference evidence="9" key="1">
    <citation type="submission" date="2023-07" db="EMBL/GenBank/DDBJ databases">
        <title>Fictibacillus sp. isolated from freshwater pond.</title>
        <authorList>
            <person name="Kirdat K."/>
            <person name="Bhat A."/>
            <person name="Mourya A."/>
            <person name="Yadav A."/>
        </authorList>
    </citation>
    <scope>NUCLEOTIDE SEQUENCE</scope>
    <source>
        <strain evidence="9">NE201</strain>
    </source>
</reference>
<feature type="domain" description="RsgI N-terminal anti-sigma" evidence="8">
    <location>
        <begin position="2"/>
        <end position="51"/>
    </location>
</feature>
<evidence type="ECO:0000313" key="9">
    <source>
        <dbReference type="EMBL" id="MDN4525565.1"/>
    </source>
</evidence>
<dbReference type="InterPro" id="IPR055431">
    <property type="entry name" value="RsgI_M"/>
</dbReference>
<evidence type="ECO:0000256" key="1">
    <source>
        <dbReference type="ARBA" id="ARBA00004162"/>
    </source>
</evidence>
<evidence type="ECO:0000313" key="10">
    <source>
        <dbReference type="Proteomes" id="UP001172721"/>
    </source>
</evidence>
<evidence type="ECO:0000256" key="7">
    <source>
        <dbReference type="SAM" id="Phobius"/>
    </source>
</evidence>
<name>A0ABT8HXR0_9BACL</name>
<dbReference type="Pfam" id="PF12791">
    <property type="entry name" value="RsgI_N"/>
    <property type="match status" value="1"/>
</dbReference>
<keyword evidence="4 7" id="KW-1133">Transmembrane helix</keyword>
<sequence>MKNGILMEVKKGKAILLTKDGSFISVKLPKGKKLVPGMEYDVSSLYRSRTRRFFLPTLSVTIGALLIFVLFSGVNPLSRNDETVAAYVSFDVNPSLEAAVNENLQVIHVKAFNTEGENLVNSLQYAKDISLFQFASSVFNAYDQQGYLSKNPDVLIASTVVDQSNKKVSASIQEAVTAIKRNASFYNKKAAIVIKKLDVKKRNAAKKNGVSPGKYLLYLDAKQKHNPLSLKDVKKMSFSDLKKKVEKKNDQQQEKRKEKIEVPEKVLRNDRDLQPEKIHVEKVDKQPSQKPVTEEQSLKKQGKKKANTLQNNNKKVNVKSAEPVKHKQQKPAKQKQDNLKVTAQSKPVKVHPVGPDKDQHHKKLKTPPGHSHPNESKKEPSSQAPPKSQKKMKVKTVPVHENKNKMNKGKSDLQKQRNHHEKKRDRGHAPPPPKNKKKPPGPPPHAKKKVS</sequence>
<gene>
    <name evidence="9" type="ORF">QYB97_13860</name>
</gene>
<proteinExistence type="predicted"/>
<comment type="caution">
    <text evidence="9">The sequence shown here is derived from an EMBL/GenBank/DDBJ whole genome shotgun (WGS) entry which is preliminary data.</text>
</comment>
<keyword evidence="5 7" id="KW-0472">Membrane</keyword>
<keyword evidence="10" id="KW-1185">Reference proteome</keyword>
<dbReference type="EMBL" id="JAUHTR010000007">
    <property type="protein sequence ID" value="MDN4525565.1"/>
    <property type="molecule type" value="Genomic_DNA"/>
</dbReference>
<comment type="subcellular location">
    <subcellularLocation>
        <location evidence="1">Cell membrane</location>
        <topology evidence="1">Single-pass membrane protein</topology>
    </subcellularLocation>
</comment>
<dbReference type="InterPro" id="IPR024449">
    <property type="entry name" value="Anti-sigma_RsgI_N"/>
</dbReference>
<evidence type="ECO:0000256" key="4">
    <source>
        <dbReference type="ARBA" id="ARBA00022989"/>
    </source>
</evidence>
<dbReference type="Pfam" id="PF23750">
    <property type="entry name" value="RsgI_M"/>
    <property type="match status" value="1"/>
</dbReference>
<evidence type="ECO:0000256" key="3">
    <source>
        <dbReference type="ARBA" id="ARBA00022692"/>
    </source>
</evidence>
<evidence type="ECO:0000256" key="5">
    <source>
        <dbReference type="ARBA" id="ARBA00023136"/>
    </source>
</evidence>
<feature type="compositionally biased region" description="Basic residues" evidence="6">
    <location>
        <begin position="416"/>
        <end position="426"/>
    </location>
</feature>
<feature type="compositionally biased region" description="Basic residues" evidence="6">
    <location>
        <begin position="434"/>
        <end position="451"/>
    </location>
</feature>
<feature type="compositionally biased region" description="Basic and acidic residues" evidence="6">
    <location>
        <begin position="241"/>
        <end position="298"/>
    </location>
</feature>
<organism evidence="9 10">
    <name type="scientific">Fictibacillus fluitans</name>
    <dbReference type="NCBI Taxonomy" id="3058422"/>
    <lineage>
        <taxon>Bacteria</taxon>
        <taxon>Bacillati</taxon>
        <taxon>Bacillota</taxon>
        <taxon>Bacilli</taxon>
        <taxon>Bacillales</taxon>
        <taxon>Fictibacillaceae</taxon>
        <taxon>Fictibacillus</taxon>
    </lineage>
</organism>
<feature type="region of interest" description="Disordered" evidence="6">
    <location>
        <begin position="241"/>
        <end position="451"/>
    </location>
</feature>
<keyword evidence="3 7" id="KW-0812">Transmembrane</keyword>